<dbReference type="InterPro" id="IPR001206">
    <property type="entry name" value="Diacylglycerol_kinase_cat_dom"/>
</dbReference>
<organism evidence="2">
    <name type="scientific">uncultured organism</name>
    <dbReference type="NCBI Taxonomy" id="155900"/>
    <lineage>
        <taxon>unclassified sequences</taxon>
        <taxon>environmental samples</taxon>
    </lineage>
</organism>
<dbReference type="Gene3D" id="3.40.50.10330">
    <property type="entry name" value="Probable inorganic polyphosphate/atp-NAD kinase, domain 1"/>
    <property type="match status" value="1"/>
</dbReference>
<dbReference type="AlphaFoldDB" id="A0A5B8RER2"/>
<accession>A0A5B8RER2</accession>
<protein>
    <recommendedName>
        <fullName evidence="1">DAGKc domain-containing protein</fullName>
    </recommendedName>
</protein>
<sequence length="328" mass="33968">MPDAESAAAAVALGGERLGLLLNPRAGGLRRPLERVRALAASLPLTAAHEADTPAGMAAALEAMAADGVTALVVVGGDGTVQAVLGQLLEARPFPHLPWLVVVPAGSTDMTARDIGLRGGPVAVLERLVSAVADARKLTARYRPVLGVGHGGHRVCGMFFGAGMIADGVGYFRERVRGRGLVGEKASALAVLRTLAAPFTRRPRGRGVTLREPAALAPPVDHGLVLVSALDRLLFGSHPYWGGGAGALHCTVMPARPGRLVAALPRLLRGRPGRRLSPRRGFASGDVDAVTLDIDGDYVVDGELYPADSARGPVHVGVAERAMPFLVP</sequence>
<dbReference type="GO" id="GO:0016301">
    <property type="term" value="F:kinase activity"/>
    <property type="evidence" value="ECO:0007669"/>
    <property type="project" value="InterPro"/>
</dbReference>
<evidence type="ECO:0000259" key="1">
    <source>
        <dbReference type="SMART" id="SM00046"/>
    </source>
</evidence>
<dbReference type="InterPro" id="IPR017438">
    <property type="entry name" value="ATP-NAD_kinase_N"/>
</dbReference>
<feature type="domain" description="DAGKc" evidence="1">
    <location>
        <begin position="17"/>
        <end position="142"/>
    </location>
</feature>
<name>A0A5B8RER2_9ZZZZ</name>
<dbReference type="SMART" id="SM00046">
    <property type="entry name" value="DAGKc"/>
    <property type="match status" value="1"/>
</dbReference>
<gene>
    <name evidence="2" type="ORF">KBTEX_02873</name>
</gene>
<dbReference type="InterPro" id="IPR016064">
    <property type="entry name" value="NAD/diacylglycerol_kinase_sf"/>
</dbReference>
<dbReference type="Pfam" id="PF00781">
    <property type="entry name" value="DAGK_cat"/>
    <property type="match status" value="1"/>
</dbReference>
<proteinExistence type="predicted"/>
<reference evidence="2" key="1">
    <citation type="submission" date="2019-06" db="EMBL/GenBank/DDBJ databases">
        <authorList>
            <person name="Murdoch R.W."/>
            <person name="Fathepure B."/>
        </authorList>
    </citation>
    <scope>NUCLEOTIDE SEQUENCE</scope>
</reference>
<dbReference type="EMBL" id="MN079150">
    <property type="protein sequence ID" value="QEA06533.1"/>
    <property type="molecule type" value="Genomic_DNA"/>
</dbReference>
<dbReference type="SUPFAM" id="SSF111331">
    <property type="entry name" value="NAD kinase/diacylglycerol kinase-like"/>
    <property type="match status" value="1"/>
</dbReference>
<evidence type="ECO:0000313" key="2">
    <source>
        <dbReference type="EMBL" id="QEA06533.1"/>
    </source>
</evidence>